<gene>
    <name evidence="2" type="ORF">QBA37_35240</name>
</gene>
<dbReference type="Proteomes" id="UP001382181">
    <property type="component" value="Unassembled WGS sequence"/>
</dbReference>
<protein>
    <submittedName>
        <fullName evidence="2">Uncharacterized protein</fullName>
    </submittedName>
</protein>
<sequence>MTNRRARTYAVCAVKLDEDHTDAPEGTFDAALTNALVAIVAKEWSGEERKEGKTFTKPASELLELIRKKAHEKPDVVKRVPDEPDVFLIRDPHAEERDPAVEEHPAAEASVAGIFSGPLPAPKPYGTRVDVGTLMDALKVTQPVRHAREDKGETEGEPRALERRHVEALLALDAHPSLGGLDMEREDRYEDSAQQQDAREREQAGQTLRRIGEEEADRRAAAAADLHTGPTSDDLGALELQECPVCWHEAFSSDGEDELCMQVGYGECLVCHYRRSPAIANALARVREWERSWARD</sequence>
<dbReference type="EMBL" id="JARUMK010000002">
    <property type="protein sequence ID" value="MEH0564427.1"/>
    <property type="molecule type" value="Genomic_DNA"/>
</dbReference>
<feature type="region of interest" description="Disordered" evidence="1">
    <location>
        <begin position="188"/>
        <end position="222"/>
    </location>
</feature>
<reference evidence="2 3" key="1">
    <citation type="submission" date="2023-04" db="EMBL/GenBank/DDBJ databases">
        <title>Genomic diversity of scab-causing Streptomyces spp. in the province of Quebec, Canada.</title>
        <authorList>
            <person name="Biessy A."/>
            <person name="Cadieux M."/>
            <person name="Ciotola M."/>
            <person name="Filion M."/>
        </authorList>
    </citation>
    <scope>NUCLEOTIDE SEQUENCE [LARGE SCALE GENOMIC DNA]</scope>
    <source>
        <strain evidence="2 3">B21-103</strain>
    </source>
</reference>
<feature type="compositionally biased region" description="Basic and acidic residues" evidence="1">
    <location>
        <begin position="188"/>
        <end position="203"/>
    </location>
</feature>
<accession>A0ABU8ADI7</accession>
<name>A0ABU8ADI7_9ACTN</name>
<evidence type="ECO:0000313" key="2">
    <source>
        <dbReference type="EMBL" id="MEH0564427.1"/>
    </source>
</evidence>
<dbReference type="RefSeq" id="WP_334558792.1">
    <property type="nucleotide sequence ID" value="NZ_JARUMK010000002.1"/>
</dbReference>
<organism evidence="2 3">
    <name type="scientific">Streptomyces silvae</name>
    <dbReference type="NCBI Taxonomy" id="2803812"/>
    <lineage>
        <taxon>Bacteria</taxon>
        <taxon>Bacillati</taxon>
        <taxon>Actinomycetota</taxon>
        <taxon>Actinomycetes</taxon>
        <taxon>Kitasatosporales</taxon>
        <taxon>Streptomycetaceae</taxon>
        <taxon>Streptomyces</taxon>
    </lineage>
</organism>
<proteinExistence type="predicted"/>
<keyword evidence="3" id="KW-1185">Reference proteome</keyword>
<feature type="compositionally biased region" description="Basic and acidic residues" evidence="1">
    <location>
        <begin position="210"/>
        <end position="220"/>
    </location>
</feature>
<comment type="caution">
    <text evidence="2">The sequence shown here is derived from an EMBL/GenBank/DDBJ whole genome shotgun (WGS) entry which is preliminary data.</text>
</comment>
<evidence type="ECO:0000313" key="3">
    <source>
        <dbReference type="Proteomes" id="UP001382181"/>
    </source>
</evidence>
<evidence type="ECO:0000256" key="1">
    <source>
        <dbReference type="SAM" id="MobiDB-lite"/>
    </source>
</evidence>